<name>A0A165G241_EXIGL</name>
<dbReference type="SMART" id="SM00829">
    <property type="entry name" value="PKS_ER"/>
    <property type="match status" value="1"/>
</dbReference>
<evidence type="ECO:0000259" key="7">
    <source>
        <dbReference type="SMART" id="SM00829"/>
    </source>
</evidence>
<sequence>MSSTMLAAVYKPGSTRLSLERVERPKPGPGEVLLRIRACGACHSDLFILDVGNAAHWPDSFILGHEACGEAIELGEGADADLGALYCVHVTSTKRAGRTQTQLEDTFGLGINGAYAEFAVAPASALVRVPDGVPPAVAAVAADAGTTTWNAVNGVAQVHPGQRVLIIGVGGLGLLAVQIAVLAGVEDLSVSDPRSHALELATLAGAKRTFTPQNLNTAIVDGFGVDVVIDFVSTAETFRVAREALREVGTQVGRRGRLVIVGVGHEDVKINLADIILTPIEVIPTLYGKKEDLASVLDLLAQNKLKMEVEQSALEDVNDVMDELRGGQVRSRKVVVPSHVDA</sequence>
<dbReference type="InParanoid" id="A0A165G241"/>
<dbReference type="InterPro" id="IPR013154">
    <property type="entry name" value="ADH-like_N"/>
</dbReference>
<proteinExistence type="inferred from homology"/>
<dbReference type="Pfam" id="PF00107">
    <property type="entry name" value="ADH_zinc_N"/>
    <property type="match status" value="1"/>
</dbReference>
<dbReference type="PANTHER" id="PTHR42940">
    <property type="entry name" value="ALCOHOL DEHYDROGENASE 1-RELATED"/>
    <property type="match status" value="1"/>
</dbReference>
<dbReference type="InterPro" id="IPR020843">
    <property type="entry name" value="ER"/>
</dbReference>
<evidence type="ECO:0000256" key="2">
    <source>
        <dbReference type="ARBA" id="ARBA00008072"/>
    </source>
</evidence>
<keyword evidence="5" id="KW-0560">Oxidoreductase</keyword>
<dbReference type="GO" id="GO:0008270">
    <property type="term" value="F:zinc ion binding"/>
    <property type="evidence" value="ECO:0007669"/>
    <property type="project" value="InterPro"/>
</dbReference>
<dbReference type="SUPFAM" id="SSF50129">
    <property type="entry name" value="GroES-like"/>
    <property type="match status" value="1"/>
</dbReference>
<dbReference type="PROSITE" id="PS00059">
    <property type="entry name" value="ADH_ZINC"/>
    <property type="match status" value="1"/>
</dbReference>
<dbReference type="InterPro" id="IPR002328">
    <property type="entry name" value="ADH_Zn_CS"/>
</dbReference>
<comment type="cofactor">
    <cofactor evidence="1 6">
        <name>Zn(2+)</name>
        <dbReference type="ChEBI" id="CHEBI:29105"/>
    </cofactor>
</comment>
<dbReference type="EMBL" id="KV426061">
    <property type="protein sequence ID" value="KZV89872.1"/>
    <property type="molecule type" value="Genomic_DNA"/>
</dbReference>
<evidence type="ECO:0000256" key="6">
    <source>
        <dbReference type="RuleBase" id="RU361277"/>
    </source>
</evidence>
<dbReference type="InterPro" id="IPR013149">
    <property type="entry name" value="ADH-like_C"/>
</dbReference>
<protein>
    <submittedName>
        <fullName evidence="8">GroES-like protein</fullName>
    </submittedName>
</protein>
<dbReference type="PANTHER" id="PTHR42940:SF8">
    <property type="entry name" value="VACUOLAR PROTEIN SORTING-ASSOCIATED PROTEIN 11"/>
    <property type="match status" value="1"/>
</dbReference>
<accession>A0A165G241</accession>
<evidence type="ECO:0000313" key="8">
    <source>
        <dbReference type="EMBL" id="KZV89872.1"/>
    </source>
</evidence>
<dbReference type="Gene3D" id="3.40.50.720">
    <property type="entry name" value="NAD(P)-binding Rossmann-like Domain"/>
    <property type="match status" value="1"/>
</dbReference>
<keyword evidence="4 6" id="KW-0862">Zinc</keyword>
<evidence type="ECO:0000256" key="1">
    <source>
        <dbReference type="ARBA" id="ARBA00001947"/>
    </source>
</evidence>
<evidence type="ECO:0000256" key="4">
    <source>
        <dbReference type="ARBA" id="ARBA00022833"/>
    </source>
</evidence>
<dbReference type="Pfam" id="PF08240">
    <property type="entry name" value="ADH_N"/>
    <property type="match status" value="1"/>
</dbReference>
<evidence type="ECO:0000313" key="9">
    <source>
        <dbReference type="Proteomes" id="UP000077266"/>
    </source>
</evidence>
<dbReference type="AlphaFoldDB" id="A0A165G241"/>
<dbReference type="STRING" id="1314781.A0A165G241"/>
<keyword evidence="9" id="KW-1185">Reference proteome</keyword>
<dbReference type="Gene3D" id="3.90.180.10">
    <property type="entry name" value="Medium-chain alcohol dehydrogenases, catalytic domain"/>
    <property type="match status" value="1"/>
</dbReference>
<reference evidence="8 9" key="1">
    <citation type="journal article" date="2016" name="Mol. Biol. Evol.">
        <title>Comparative Genomics of Early-Diverging Mushroom-Forming Fungi Provides Insights into the Origins of Lignocellulose Decay Capabilities.</title>
        <authorList>
            <person name="Nagy L.G."/>
            <person name="Riley R."/>
            <person name="Tritt A."/>
            <person name="Adam C."/>
            <person name="Daum C."/>
            <person name="Floudas D."/>
            <person name="Sun H."/>
            <person name="Yadav J.S."/>
            <person name="Pangilinan J."/>
            <person name="Larsson K.H."/>
            <person name="Matsuura K."/>
            <person name="Barry K."/>
            <person name="Labutti K."/>
            <person name="Kuo R."/>
            <person name="Ohm R.A."/>
            <person name="Bhattacharya S.S."/>
            <person name="Shirouzu T."/>
            <person name="Yoshinaga Y."/>
            <person name="Martin F.M."/>
            <person name="Grigoriev I.V."/>
            <person name="Hibbett D.S."/>
        </authorList>
    </citation>
    <scope>NUCLEOTIDE SEQUENCE [LARGE SCALE GENOMIC DNA]</scope>
    <source>
        <strain evidence="8 9">HHB12029</strain>
    </source>
</reference>
<dbReference type="GO" id="GO:0016491">
    <property type="term" value="F:oxidoreductase activity"/>
    <property type="evidence" value="ECO:0007669"/>
    <property type="project" value="UniProtKB-KW"/>
</dbReference>
<keyword evidence="3 6" id="KW-0479">Metal-binding</keyword>
<comment type="similarity">
    <text evidence="2 6">Belongs to the zinc-containing alcohol dehydrogenase family.</text>
</comment>
<dbReference type="SUPFAM" id="SSF51735">
    <property type="entry name" value="NAD(P)-binding Rossmann-fold domains"/>
    <property type="match status" value="1"/>
</dbReference>
<feature type="domain" description="Enoyl reductase (ER)" evidence="7">
    <location>
        <begin position="13"/>
        <end position="335"/>
    </location>
</feature>
<dbReference type="OrthoDB" id="1560166at2759"/>
<evidence type="ECO:0000256" key="3">
    <source>
        <dbReference type="ARBA" id="ARBA00022723"/>
    </source>
</evidence>
<organism evidence="8 9">
    <name type="scientific">Exidia glandulosa HHB12029</name>
    <dbReference type="NCBI Taxonomy" id="1314781"/>
    <lineage>
        <taxon>Eukaryota</taxon>
        <taxon>Fungi</taxon>
        <taxon>Dikarya</taxon>
        <taxon>Basidiomycota</taxon>
        <taxon>Agaricomycotina</taxon>
        <taxon>Agaricomycetes</taxon>
        <taxon>Auriculariales</taxon>
        <taxon>Exidiaceae</taxon>
        <taxon>Exidia</taxon>
    </lineage>
</organism>
<dbReference type="Proteomes" id="UP000077266">
    <property type="component" value="Unassembled WGS sequence"/>
</dbReference>
<dbReference type="InterPro" id="IPR011032">
    <property type="entry name" value="GroES-like_sf"/>
</dbReference>
<gene>
    <name evidence="8" type="ORF">EXIGLDRAFT_838195</name>
</gene>
<dbReference type="InterPro" id="IPR036291">
    <property type="entry name" value="NAD(P)-bd_dom_sf"/>
</dbReference>
<evidence type="ECO:0000256" key="5">
    <source>
        <dbReference type="ARBA" id="ARBA00023002"/>
    </source>
</evidence>